<comment type="caution">
    <text evidence="1">The sequence shown here is derived from an EMBL/GenBank/DDBJ whole genome shotgun (WGS) entry which is preliminary data.</text>
</comment>
<name>A0A261VKA2_9BORD</name>
<dbReference type="OrthoDB" id="5868871at2"/>
<accession>A0A261VKA2</accession>
<reference evidence="2" key="1">
    <citation type="submission" date="2017-05" db="EMBL/GenBank/DDBJ databases">
        <title>Complete and WGS of Bordetella genogroups.</title>
        <authorList>
            <person name="Spilker T."/>
            <person name="Lipuma J."/>
        </authorList>
    </citation>
    <scope>NUCLEOTIDE SEQUENCE [LARGE SCALE GENOMIC DNA]</scope>
    <source>
        <strain evidence="2">AU6712</strain>
    </source>
</reference>
<dbReference type="EMBL" id="NEVU01000002">
    <property type="protein sequence ID" value="OZI74574.1"/>
    <property type="molecule type" value="Genomic_DNA"/>
</dbReference>
<gene>
    <name evidence="1" type="ORF">CAL22_08940</name>
</gene>
<sequence length="161" mass="18004">MSRETKADQPRKRGRPSAYQEEYAVWAEKLAKLGATDADLADAFGVTEVTVNTWKKRRPEFSLALKRGKALADAEVADRLYQRALGYTHAEDDIRVCDGVIVTTPTTKHYPPDTVACIFWLKNRRPDLWRDKPDPTNDDNAPPPVKVVIEVVNASVPDADA</sequence>
<keyword evidence="2" id="KW-1185">Reference proteome</keyword>
<proteinExistence type="predicted"/>
<dbReference type="AlphaFoldDB" id="A0A261VKA2"/>
<organism evidence="1 2">
    <name type="scientific">Bordetella genomosp. 12</name>
    <dbReference type="NCBI Taxonomy" id="463035"/>
    <lineage>
        <taxon>Bacteria</taxon>
        <taxon>Pseudomonadati</taxon>
        <taxon>Pseudomonadota</taxon>
        <taxon>Betaproteobacteria</taxon>
        <taxon>Burkholderiales</taxon>
        <taxon>Alcaligenaceae</taxon>
        <taxon>Bordetella</taxon>
    </lineage>
</organism>
<evidence type="ECO:0000313" key="1">
    <source>
        <dbReference type="EMBL" id="OZI74574.1"/>
    </source>
</evidence>
<evidence type="ECO:0000313" key="2">
    <source>
        <dbReference type="Proteomes" id="UP000216429"/>
    </source>
</evidence>
<dbReference type="Proteomes" id="UP000216429">
    <property type="component" value="Unassembled WGS sequence"/>
</dbReference>
<protein>
    <submittedName>
        <fullName evidence="1">Terminase</fullName>
    </submittedName>
</protein>
<dbReference type="RefSeq" id="WP_094812355.1">
    <property type="nucleotide sequence ID" value="NZ_NEVU01000002.1"/>
</dbReference>